<dbReference type="InterPro" id="IPR016181">
    <property type="entry name" value="Acyl_CoA_acyltransferase"/>
</dbReference>
<dbReference type="GO" id="GO:0004059">
    <property type="term" value="F:aralkylamine N-acetyltransferase activity"/>
    <property type="evidence" value="ECO:0007669"/>
    <property type="project" value="TreeGrafter"/>
</dbReference>
<evidence type="ECO:0000256" key="3">
    <source>
        <dbReference type="SAM" id="MobiDB-lite"/>
    </source>
</evidence>
<accession>A0AAN9YDH2</accession>
<keyword evidence="2" id="KW-0012">Acyltransferase</keyword>
<dbReference type="SUPFAM" id="SSF55729">
    <property type="entry name" value="Acyl-CoA N-acyltransferases (Nat)"/>
    <property type="match status" value="1"/>
</dbReference>
<dbReference type="PROSITE" id="PS51186">
    <property type="entry name" value="GNAT"/>
    <property type="match status" value="1"/>
</dbReference>
<dbReference type="GO" id="GO:0005737">
    <property type="term" value="C:cytoplasm"/>
    <property type="evidence" value="ECO:0007669"/>
    <property type="project" value="TreeGrafter"/>
</dbReference>
<protein>
    <recommendedName>
        <fullName evidence="4">N-acetyltransferase domain-containing protein</fullName>
    </recommendedName>
</protein>
<dbReference type="InterPro" id="IPR000182">
    <property type="entry name" value="GNAT_dom"/>
</dbReference>
<gene>
    <name evidence="5" type="ORF">SLS53_007722</name>
</gene>
<dbReference type="PANTHER" id="PTHR10908:SF0">
    <property type="entry name" value="SEROTONIN N-ACETYLTRANSFERASE"/>
    <property type="match status" value="1"/>
</dbReference>
<feature type="compositionally biased region" description="Acidic residues" evidence="3">
    <location>
        <begin position="18"/>
        <end position="29"/>
    </location>
</feature>
<feature type="domain" description="N-acetyltransferase" evidence="4">
    <location>
        <begin position="72"/>
        <end position="274"/>
    </location>
</feature>
<dbReference type="Proteomes" id="UP001320245">
    <property type="component" value="Unassembled WGS sequence"/>
</dbReference>
<dbReference type="PANTHER" id="PTHR10908">
    <property type="entry name" value="SEROTONIN N-ACETYLTRANSFERASE"/>
    <property type="match status" value="1"/>
</dbReference>
<evidence type="ECO:0000256" key="2">
    <source>
        <dbReference type="ARBA" id="ARBA00023315"/>
    </source>
</evidence>
<feature type="region of interest" description="Disordered" evidence="3">
    <location>
        <begin position="1"/>
        <end position="29"/>
    </location>
</feature>
<proteinExistence type="predicted"/>
<dbReference type="AlphaFoldDB" id="A0AAN9YDH2"/>
<sequence length="292" mass="31841">MAPPDKPVNQGPFHGDIDDADSESDGAIDDADDIVDDEFAELQRTLSAKRREEKDKGRENRIQDILPFPFAPNIRPLGISDLQSVIALENAAFPDPQHRASPEKFEYRLTRCPELTLGIFCTVVPSLAKDFDIETLATAHTVETDRADRAKSVLLAHIVATASNSKIVKDSDMEIPTSWRTARDKDLGKGHLEGGRTICLHSLAVSPKLQGCGLGKLAMKSFMQQMKGLGAERVALICQDYLVEYYKRFGFKHAGKSEAKFGGGGWHDMVFDLGAGQATSGPAQSSKKPAST</sequence>
<evidence type="ECO:0000259" key="4">
    <source>
        <dbReference type="PROSITE" id="PS51186"/>
    </source>
</evidence>
<dbReference type="CDD" id="cd04301">
    <property type="entry name" value="NAT_SF"/>
    <property type="match status" value="1"/>
</dbReference>
<dbReference type="Gene3D" id="3.40.630.30">
    <property type="match status" value="1"/>
</dbReference>
<name>A0AAN9YDH2_9PEZI</name>
<evidence type="ECO:0000256" key="1">
    <source>
        <dbReference type="ARBA" id="ARBA00022679"/>
    </source>
</evidence>
<evidence type="ECO:0000313" key="5">
    <source>
        <dbReference type="EMBL" id="KAK7734945.1"/>
    </source>
</evidence>
<keyword evidence="6" id="KW-1185">Reference proteome</keyword>
<dbReference type="EMBL" id="JAJSPL020000041">
    <property type="protein sequence ID" value="KAK7734945.1"/>
    <property type="molecule type" value="Genomic_DNA"/>
</dbReference>
<comment type="caution">
    <text evidence="5">The sequence shown here is derived from an EMBL/GenBank/DDBJ whole genome shotgun (WGS) entry which is preliminary data.</text>
</comment>
<keyword evidence="1" id="KW-0808">Transferase</keyword>
<dbReference type="InterPro" id="IPR051635">
    <property type="entry name" value="SNAT-like"/>
</dbReference>
<organism evidence="5 6">
    <name type="scientific">Cytospora paraplurivora</name>
    <dbReference type="NCBI Taxonomy" id="2898453"/>
    <lineage>
        <taxon>Eukaryota</taxon>
        <taxon>Fungi</taxon>
        <taxon>Dikarya</taxon>
        <taxon>Ascomycota</taxon>
        <taxon>Pezizomycotina</taxon>
        <taxon>Sordariomycetes</taxon>
        <taxon>Sordariomycetidae</taxon>
        <taxon>Diaporthales</taxon>
        <taxon>Cytosporaceae</taxon>
        <taxon>Cytospora</taxon>
    </lineage>
</organism>
<evidence type="ECO:0000313" key="6">
    <source>
        <dbReference type="Proteomes" id="UP001320245"/>
    </source>
</evidence>
<reference evidence="5 6" key="1">
    <citation type="journal article" date="2023" name="PLoS ONE">
        <title>Cytospora paraplurivora sp. nov. isolated from orchards with fruit tree decline syndrome in Ontario, Canada.</title>
        <authorList>
            <person name="Ilyukhin E."/>
            <person name="Nguyen H.D.T."/>
            <person name="Castle A.J."/>
            <person name="Ellouze W."/>
        </authorList>
    </citation>
    <scope>NUCLEOTIDE SEQUENCE [LARGE SCALE GENOMIC DNA]</scope>
    <source>
        <strain evidence="5 6">FDS-564</strain>
    </source>
</reference>
<dbReference type="Pfam" id="PF13673">
    <property type="entry name" value="Acetyltransf_10"/>
    <property type="match status" value="1"/>
</dbReference>